<protein>
    <submittedName>
        <fullName evidence="1">Uncharacterized protein</fullName>
    </submittedName>
</protein>
<dbReference type="GeneID" id="63818677"/>
<name>A0A165DPT1_9APHY</name>
<dbReference type="RefSeq" id="XP_040763100.1">
    <property type="nucleotide sequence ID" value="XM_040901645.1"/>
</dbReference>
<evidence type="ECO:0000313" key="2">
    <source>
        <dbReference type="Proteomes" id="UP000076871"/>
    </source>
</evidence>
<gene>
    <name evidence="1" type="ORF">LAESUDRAFT_226483</name>
</gene>
<keyword evidence="2" id="KW-1185">Reference proteome</keyword>
<reference evidence="1 2" key="1">
    <citation type="journal article" date="2016" name="Mol. Biol. Evol.">
        <title>Comparative Genomics of Early-Diverging Mushroom-Forming Fungi Provides Insights into the Origins of Lignocellulose Decay Capabilities.</title>
        <authorList>
            <person name="Nagy L.G."/>
            <person name="Riley R."/>
            <person name="Tritt A."/>
            <person name="Adam C."/>
            <person name="Daum C."/>
            <person name="Floudas D."/>
            <person name="Sun H."/>
            <person name="Yadav J.S."/>
            <person name="Pangilinan J."/>
            <person name="Larsson K.H."/>
            <person name="Matsuura K."/>
            <person name="Barry K."/>
            <person name="Labutti K."/>
            <person name="Kuo R."/>
            <person name="Ohm R.A."/>
            <person name="Bhattacharya S.S."/>
            <person name="Shirouzu T."/>
            <person name="Yoshinaga Y."/>
            <person name="Martin F.M."/>
            <person name="Grigoriev I.V."/>
            <person name="Hibbett D.S."/>
        </authorList>
    </citation>
    <scope>NUCLEOTIDE SEQUENCE [LARGE SCALE GENOMIC DNA]</scope>
    <source>
        <strain evidence="1 2">93-53</strain>
    </source>
</reference>
<organism evidence="1 2">
    <name type="scientific">Laetiporus sulphureus 93-53</name>
    <dbReference type="NCBI Taxonomy" id="1314785"/>
    <lineage>
        <taxon>Eukaryota</taxon>
        <taxon>Fungi</taxon>
        <taxon>Dikarya</taxon>
        <taxon>Basidiomycota</taxon>
        <taxon>Agaricomycotina</taxon>
        <taxon>Agaricomycetes</taxon>
        <taxon>Polyporales</taxon>
        <taxon>Laetiporus</taxon>
    </lineage>
</organism>
<proteinExistence type="predicted"/>
<dbReference type="AlphaFoldDB" id="A0A165DPT1"/>
<dbReference type="InParanoid" id="A0A165DPT1"/>
<accession>A0A165DPT1</accession>
<dbReference type="EMBL" id="KV427630">
    <property type="protein sequence ID" value="KZT05360.1"/>
    <property type="molecule type" value="Genomic_DNA"/>
</dbReference>
<evidence type="ECO:0000313" key="1">
    <source>
        <dbReference type="EMBL" id="KZT05360.1"/>
    </source>
</evidence>
<dbReference type="Proteomes" id="UP000076871">
    <property type="component" value="Unassembled WGS sequence"/>
</dbReference>
<sequence>MRGEEGGSLLRREAYSTSFPRVYRRRISPKQGYEGTGMTFGEDERLLHYRRALWRTREELSMVNSVTRLRVSRRREPSCVARISSYSRITQGLVTRSLTPSTTEEAPLWMTRHDQYSAIDHRVGRLRCSIARCKKARRLSTPTSTPECMFCEVKSRPRLSLAKSRLASDIGRQPRALITASPLMQLQGQWTTGDARSMNVCPPVAHQSVVVDWIVHRRQVSSSRELPFSWSMCARCDPDGTTRLRNQNLL</sequence>